<evidence type="ECO:0000313" key="3">
    <source>
        <dbReference type="EMBL" id="SEQ93662.1"/>
    </source>
</evidence>
<sequence length="210" mass="22539">MSEHGNPLKVYEESLRTFDRLVHRIRDDQWDASTPCTEWSVRDVVNHLVSEALWVPHVLAGQTTAAVGDRYDGDVLGDDPVGAWERASAAAHAAWTVPGATTWTVHLSFGETPAVHYCWQMACDLALHAWDVASGIGAAQPIPEPVAEVLVNVTASRLRSVQGSAIIGPGVPVPDDAPAVDRLLGFAGRDPRDGVRPAQESSPATRSHTT</sequence>
<name>A0A1H9K3I1_9PSEU</name>
<evidence type="ECO:0000259" key="2">
    <source>
        <dbReference type="Pfam" id="PF11716"/>
    </source>
</evidence>
<feature type="compositionally biased region" description="Polar residues" evidence="1">
    <location>
        <begin position="199"/>
        <end position="210"/>
    </location>
</feature>
<organism evidence="3 4">
    <name type="scientific">Lentzea albida</name>
    <dbReference type="NCBI Taxonomy" id="65499"/>
    <lineage>
        <taxon>Bacteria</taxon>
        <taxon>Bacillati</taxon>
        <taxon>Actinomycetota</taxon>
        <taxon>Actinomycetes</taxon>
        <taxon>Pseudonocardiales</taxon>
        <taxon>Pseudonocardiaceae</taxon>
        <taxon>Lentzea</taxon>
    </lineage>
</organism>
<protein>
    <submittedName>
        <fullName evidence="3">TIGR03086 family protein</fullName>
    </submittedName>
</protein>
<feature type="domain" description="Mycothiol-dependent maleylpyruvate isomerase metal-binding" evidence="2">
    <location>
        <begin position="13"/>
        <end position="133"/>
    </location>
</feature>
<dbReference type="AlphaFoldDB" id="A0A1H9K3I1"/>
<evidence type="ECO:0000313" key="4">
    <source>
        <dbReference type="Proteomes" id="UP000199503"/>
    </source>
</evidence>
<reference evidence="4" key="1">
    <citation type="submission" date="2016-10" db="EMBL/GenBank/DDBJ databases">
        <authorList>
            <person name="Varghese N."/>
            <person name="Submissions S."/>
        </authorList>
    </citation>
    <scope>NUCLEOTIDE SEQUENCE [LARGE SCALE GENOMIC DNA]</scope>
    <source>
        <strain evidence="4">DSM 44437</strain>
    </source>
</reference>
<proteinExistence type="predicted"/>
<dbReference type="Gene3D" id="1.20.120.450">
    <property type="entry name" value="dinb family like domain"/>
    <property type="match status" value="1"/>
</dbReference>
<feature type="region of interest" description="Disordered" evidence="1">
    <location>
        <begin position="185"/>
        <end position="210"/>
    </location>
</feature>
<dbReference type="InterPro" id="IPR017520">
    <property type="entry name" value="CHP03086"/>
</dbReference>
<dbReference type="NCBIfam" id="TIGR03086">
    <property type="entry name" value="TIGR03086 family metal-binding protein"/>
    <property type="match status" value="1"/>
</dbReference>
<dbReference type="SUPFAM" id="SSF109854">
    <property type="entry name" value="DinB/YfiT-like putative metalloenzymes"/>
    <property type="match status" value="1"/>
</dbReference>
<dbReference type="InterPro" id="IPR017517">
    <property type="entry name" value="Maleyloyr_isom"/>
</dbReference>
<dbReference type="GO" id="GO:0046872">
    <property type="term" value="F:metal ion binding"/>
    <property type="evidence" value="ECO:0007669"/>
    <property type="project" value="InterPro"/>
</dbReference>
<dbReference type="Pfam" id="PF11716">
    <property type="entry name" value="MDMPI_N"/>
    <property type="match status" value="1"/>
</dbReference>
<gene>
    <name evidence="3" type="ORF">SAMN04488000_105158</name>
</gene>
<dbReference type="InterPro" id="IPR024344">
    <property type="entry name" value="MDMPI_metal-binding"/>
</dbReference>
<dbReference type="Proteomes" id="UP000199503">
    <property type="component" value="Unassembled WGS sequence"/>
</dbReference>
<dbReference type="RefSeq" id="WP_245786139.1">
    <property type="nucleotide sequence ID" value="NZ_FOFV01000005.1"/>
</dbReference>
<dbReference type="EMBL" id="FOFV01000005">
    <property type="protein sequence ID" value="SEQ93662.1"/>
    <property type="molecule type" value="Genomic_DNA"/>
</dbReference>
<evidence type="ECO:0000256" key="1">
    <source>
        <dbReference type="SAM" id="MobiDB-lite"/>
    </source>
</evidence>
<accession>A0A1H9K3I1</accession>
<dbReference type="NCBIfam" id="TIGR03083">
    <property type="entry name" value="maleylpyruvate isomerase family mycothiol-dependent enzyme"/>
    <property type="match status" value="1"/>
</dbReference>
<keyword evidence="4" id="KW-1185">Reference proteome</keyword>
<dbReference type="InterPro" id="IPR034660">
    <property type="entry name" value="DinB/YfiT-like"/>
</dbReference>
<dbReference type="STRING" id="65499.SAMN04488000_105158"/>